<feature type="region of interest" description="Disordered" evidence="3">
    <location>
        <begin position="347"/>
        <end position="695"/>
    </location>
</feature>
<dbReference type="InterPro" id="IPR036770">
    <property type="entry name" value="Ankyrin_rpt-contain_sf"/>
</dbReference>
<proteinExistence type="predicted"/>
<dbReference type="InterPro" id="IPR050657">
    <property type="entry name" value="Ankyrin_repeat_domain"/>
</dbReference>
<keyword evidence="4" id="KW-1133">Transmembrane helix</keyword>
<feature type="compositionally biased region" description="Low complexity" evidence="3">
    <location>
        <begin position="1019"/>
        <end position="1030"/>
    </location>
</feature>
<dbReference type="Pfam" id="PF00023">
    <property type="entry name" value="Ank"/>
    <property type="match status" value="1"/>
</dbReference>
<dbReference type="InterPro" id="IPR039497">
    <property type="entry name" value="CC144C-like_CC_dom"/>
</dbReference>
<feature type="repeat" description="ANK" evidence="2">
    <location>
        <begin position="197"/>
        <end position="229"/>
    </location>
</feature>
<feature type="transmembrane region" description="Helical" evidence="4">
    <location>
        <begin position="1223"/>
        <end position="1244"/>
    </location>
</feature>
<protein>
    <recommendedName>
        <fullName evidence="5">CCDC144C-like coiled-coil domain-containing protein</fullName>
    </recommendedName>
</protein>
<dbReference type="PROSITE" id="PS50297">
    <property type="entry name" value="ANK_REP_REGION"/>
    <property type="match status" value="4"/>
</dbReference>
<keyword evidence="7" id="KW-1185">Reference proteome</keyword>
<dbReference type="PANTHER" id="PTHR24147:SF53">
    <property type="entry name" value="ANKYRIN REPEAT DOMAIN 26"/>
    <property type="match status" value="1"/>
</dbReference>
<dbReference type="SUPFAM" id="SSF48403">
    <property type="entry name" value="Ankyrin repeat"/>
    <property type="match status" value="1"/>
</dbReference>
<feature type="compositionally biased region" description="Polar residues" evidence="3">
    <location>
        <begin position="371"/>
        <end position="384"/>
    </location>
</feature>
<dbReference type="Pfam" id="PF14915">
    <property type="entry name" value="CCDC144C"/>
    <property type="match status" value="1"/>
</dbReference>
<feature type="compositionally biased region" description="Acidic residues" evidence="3">
    <location>
        <begin position="548"/>
        <end position="557"/>
    </location>
</feature>
<evidence type="ECO:0000256" key="3">
    <source>
        <dbReference type="SAM" id="MobiDB-lite"/>
    </source>
</evidence>
<dbReference type="InterPro" id="IPR002110">
    <property type="entry name" value="Ankyrin_rpt"/>
</dbReference>
<feature type="compositionally biased region" description="Acidic residues" evidence="3">
    <location>
        <begin position="455"/>
        <end position="464"/>
    </location>
</feature>
<reference evidence="6" key="2">
    <citation type="submission" date="2025-09" db="UniProtKB">
        <authorList>
            <consortium name="Ensembl"/>
        </authorList>
    </citation>
    <scope>IDENTIFICATION</scope>
</reference>
<feature type="compositionally biased region" description="Basic and acidic residues" evidence="3">
    <location>
        <begin position="438"/>
        <end position="454"/>
    </location>
</feature>
<dbReference type="PROSITE" id="PS50088">
    <property type="entry name" value="ANK_REPEAT"/>
    <property type="match status" value="4"/>
</dbReference>
<feature type="repeat" description="ANK" evidence="2">
    <location>
        <begin position="65"/>
        <end position="97"/>
    </location>
</feature>
<reference evidence="6" key="1">
    <citation type="submission" date="2025-08" db="UniProtKB">
        <authorList>
            <consortium name="Ensembl"/>
        </authorList>
    </citation>
    <scope>IDENTIFICATION</scope>
</reference>
<feature type="region of interest" description="Disordered" evidence="3">
    <location>
        <begin position="1"/>
        <end position="21"/>
    </location>
</feature>
<feature type="region of interest" description="Disordered" evidence="3">
    <location>
        <begin position="1017"/>
        <end position="1076"/>
    </location>
</feature>
<feature type="region of interest" description="Disordered" evidence="3">
    <location>
        <begin position="951"/>
        <end position="972"/>
    </location>
</feature>
<keyword evidence="1" id="KW-0175">Coiled coil</keyword>
<evidence type="ECO:0000256" key="1">
    <source>
        <dbReference type="ARBA" id="ARBA00023054"/>
    </source>
</evidence>
<name>A0A3Q3JVZ3_MONAL</name>
<dbReference type="Ensembl" id="ENSMALT00000021193.1">
    <property type="protein sequence ID" value="ENSMALP00000020790.1"/>
    <property type="gene ID" value="ENSMALG00000014419.1"/>
</dbReference>
<sequence length="1275" mass="141812">MKKIFSFTKKKKHTSGTPDSGSVLSLGYELKEKDLGKIHKAASVGDLAKLKQLAKKNDINQRDKENRTALHIACASGHAEIVQFLVECKAELNLYDNQNRSALMKGVQGQHERCVSILLENHAAPNLTDINGNTALHLAANIPSISTAFLLLGHGAEINAQNKEGFSPLIVAVREDHIDMAEFLLQEGANVDCMDQDQKSPLMIAAGSGQIGMLRLLLKFDADITLKDTSGRSADDYAVMNGHHPCSLLIIEHGTQRKDGPSLSHQGPSKNKKKMLLGSPSQDSEVGFSLGGPATEKDADFEENSQSDSLSRVSKSAVDEWPSSENDDFIEKNPQKVNLRKMIASKKGEASALPDRSLNALHHPVDPRPSSFVSTPSQMTSTPLLSYEKKEDSTEDEPDDDKKEVRDEEEEGDISEENDELEESGDSLDAMSPARETAVPKDKKRDFLSELGLEKEEEQQDSWESESQSESPKMPHEDKQSFQSQNLEEMSNVEEEIKEIVNKGNDDKADTVQKETEKAKWEPLSVLSKLEGDNDPKADLMEELGLGDVDDLEDASDWDSASTTSKRILPGRRMSSPQLEEFPEISSPSVKEQDKDAAPAAHLTPQTLSSTPSHLGSHPQPRVRKLLLHKPESEKESDWEPDSLTSSGNTVKTDSLPQFQAVVKPVSPELSSMSRDTKSNIESDEQQQKEKYDPVDTCESDLNAYLNPFSSHCVDSDNGEKDIDLRDQCSPEERGEASDDVPWEKRYEKLWVEVEKREVKSTFKNVAGELKEKFGELSKSRHPAEDIIEEKQATVEHTSTEEQSSDEDEGEIIVRPTARARSIVLNTIPEQRESGLEDSVTESTDSSLCEDGNQASDPAGSESNIHQEPDLYTDDGLVDSSSPSPQLATAKRESKMDDASTGFTDGHTVPVSDVDHSPFLKGDTKHGPIHKQVVQQMDLILKDTIAELDEAEKNNASSEEDPEEFAKSHPTSLIGCSASVAGVSDEELEEDMERFKLEVGKGMTKTVIEVQKSSASWDTGGTLRGELGTEIPETRSGRLSSQVRAVHQEEQPTATKRLASRGQQKNENPEEVDMAEDFDELTQSSDTATDDTDSPTSGYRHVSTLIQKLDSATLDSRSMVKLQNIFHEYERTIQKEKSRHGYLADKLKQEQENRCNATMMYNTTKDKLRRTEELHQVEVQERQKVELTLRNLELEMRTVVNNMKLVVQLELVFLFKLNVQSCWYAVCTALLLAYILLTFGVTVLKLVCCLHCIAVGLYFTNFWCDCFKVKLTWLC</sequence>
<feature type="compositionally biased region" description="Basic and acidic residues" evidence="3">
    <location>
        <begin position="714"/>
        <end position="740"/>
    </location>
</feature>
<feature type="compositionally biased region" description="Basic and acidic residues" evidence="3">
    <location>
        <begin position="530"/>
        <end position="540"/>
    </location>
</feature>
<keyword evidence="4" id="KW-0812">Transmembrane</keyword>
<feature type="compositionally biased region" description="Basic and acidic residues" evidence="3">
    <location>
        <begin position="629"/>
        <end position="638"/>
    </location>
</feature>
<dbReference type="Proteomes" id="UP000261600">
    <property type="component" value="Unplaced"/>
</dbReference>
<evidence type="ECO:0000313" key="6">
    <source>
        <dbReference type="Ensembl" id="ENSMALP00000020790.1"/>
    </source>
</evidence>
<feature type="compositionally biased region" description="Basic and acidic residues" evidence="3">
    <location>
        <begin position="773"/>
        <end position="800"/>
    </location>
</feature>
<feature type="compositionally biased region" description="Polar residues" evidence="3">
    <location>
        <begin position="643"/>
        <end position="658"/>
    </location>
</feature>
<dbReference type="AlphaFoldDB" id="A0A3Q3JVZ3"/>
<feature type="domain" description="CCDC144C-like coiled-coil" evidence="5">
    <location>
        <begin position="1147"/>
        <end position="1208"/>
    </location>
</feature>
<evidence type="ECO:0000256" key="2">
    <source>
        <dbReference type="PROSITE-ProRule" id="PRU00023"/>
    </source>
</evidence>
<dbReference type="PRINTS" id="PR01415">
    <property type="entry name" value="ANKYRIN"/>
</dbReference>
<feature type="region of interest" description="Disordered" evidence="3">
    <location>
        <begin position="711"/>
        <end position="740"/>
    </location>
</feature>
<feature type="compositionally biased region" description="Polar residues" evidence="3">
    <location>
        <begin position="841"/>
        <end position="866"/>
    </location>
</feature>
<feature type="compositionally biased region" description="Acidic residues" evidence="3">
    <location>
        <begin position="407"/>
        <end position="426"/>
    </location>
</feature>
<dbReference type="SMART" id="SM00248">
    <property type="entry name" value="ANK"/>
    <property type="match status" value="6"/>
</dbReference>
<dbReference type="Gene3D" id="1.25.40.20">
    <property type="entry name" value="Ankyrin repeat-containing domain"/>
    <property type="match status" value="2"/>
</dbReference>
<dbReference type="Pfam" id="PF12796">
    <property type="entry name" value="Ank_2"/>
    <property type="match status" value="2"/>
</dbReference>
<feature type="compositionally biased region" description="Basic and acidic residues" evidence="3">
    <location>
        <begin position="498"/>
        <end position="521"/>
    </location>
</feature>
<feature type="region of interest" description="Disordered" evidence="3">
    <location>
        <begin position="773"/>
        <end position="928"/>
    </location>
</feature>
<evidence type="ECO:0000313" key="7">
    <source>
        <dbReference type="Proteomes" id="UP000261600"/>
    </source>
</evidence>
<feature type="compositionally biased region" description="Basic and acidic residues" evidence="3">
    <location>
        <begin position="913"/>
        <end position="926"/>
    </location>
</feature>
<evidence type="ECO:0000259" key="5">
    <source>
        <dbReference type="Pfam" id="PF14915"/>
    </source>
</evidence>
<feature type="compositionally biased region" description="Basic residues" evidence="3">
    <location>
        <begin position="1"/>
        <end position="14"/>
    </location>
</feature>
<organism evidence="6 7">
    <name type="scientific">Monopterus albus</name>
    <name type="common">Swamp eel</name>
    <dbReference type="NCBI Taxonomy" id="43700"/>
    <lineage>
        <taxon>Eukaryota</taxon>
        <taxon>Metazoa</taxon>
        <taxon>Chordata</taxon>
        <taxon>Craniata</taxon>
        <taxon>Vertebrata</taxon>
        <taxon>Euteleostomi</taxon>
        <taxon>Actinopterygii</taxon>
        <taxon>Neopterygii</taxon>
        <taxon>Teleostei</taxon>
        <taxon>Neoteleostei</taxon>
        <taxon>Acanthomorphata</taxon>
        <taxon>Anabantaria</taxon>
        <taxon>Synbranchiformes</taxon>
        <taxon>Synbranchidae</taxon>
        <taxon>Monopterus</taxon>
    </lineage>
</organism>
<dbReference type="PANTHER" id="PTHR24147">
    <property type="entry name" value="ANKYRIN REPEAT DOMAIN 36-RELATED"/>
    <property type="match status" value="1"/>
</dbReference>
<feature type="repeat" description="ANK" evidence="2">
    <location>
        <begin position="131"/>
        <end position="163"/>
    </location>
</feature>
<feature type="compositionally biased region" description="Polar residues" evidence="3">
    <location>
        <begin position="604"/>
        <end position="614"/>
    </location>
</feature>
<feature type="compositionally biased region" description="Basic and acidic residues" evidence="3">
    <location>
        <begin position="675"/>
        <end position="694"/>
    </location>
</feature>
<keyword evidence="4" id="KW-0472">Membrane</keyword>
<evidence type="ECO:0000256" key="4">
    <source>
        <dbReference type="SAM" id="Phobius"/>
    </source>
</evidence>
<feature type="repeat" description="ANK" evidence="2">
    <location>
        <begin position="164"/>
        <end position="196"/>
    </location>
</feature>
<feature type="region of interest" description="Disordered" evidence="3">
    <location>
        <begin position="257"/>
        <end position="333"/>
    </location>
</feature>
<keyword evidence="2" id="KW-0040">ANK repeat</keyword>
<accession>A0A3Q3JVZ3</accession>